<comment type="caution">
    <text evidence="5">The sequence shown here is derived from an EMBL/GenBank/DDBJ whole genome shotgun (WGS) entry which is preliminary data.</text>
</comment>
<dbReference type="PANTHER" id="PTHR10302">
    <property type="entry name" value="SINGLE-STRANDED DNA-BINDING PROTEIN"/>
    <property type="match status" value="1"/>
</dbReference>
<feature type="region of interest" description="Disordered" evidence="4">
    <location>
        <begin position="151"/>
        <end position="171"/>
    </location>
</feature>
<evidence type="ECO:0000256" key="4">
    <source>
        <dbReference type="SAM" id="MobiDB-lite"/>
    </source>
</evidence>
<evidence type="ECO:0000313" key="6">
    <source>
        <dbReference type="Proteomes" id="UP000228775"/>
    </source>
</evidence>
<evidence type="ECO:0000256" key="1">
    <source>
        <dbReference type="ARBA" id="ARBA00023125"/>
    </source>
</evidence>
<dbReference type="AlphaFoldDB" id="A0A2M7AX95"/>
<dbReference type="CDD" id="cd04496">
    <property type="entry name" value="SSB_OBF"/>
    <property type="match status" value="1"/>
</dbReference>
<dbReference type="Pfam" id="PF00436">
    <property type="entry name" value="SSB"/>
    <property type="match status" value="1"/>
</dbReference>
<dbReference type="PROSITE" id="PS50935">
    <property type="entry name" value="SSB"/>
    <property type="match status" value="1"/>
</dbReference>
<reference evidence="6" key="1">
    <citation type="submission" date="2017-09" db="EMBL/GenBank/DDBJ databases">
        <title>Depth-based differentiation of microbial function through sediment-hosted aquifers and enrichment of novel symbionts in the deep terrestrial subsurface.</title>
        <authorList>
            <person name="Probst A.J."/>
            <person name="Ladd B."/>
            <person name="Jarett J.K."/>
            <person name="Geller-Mcgrath D.E."/>
            <person name="Sieber C.M.K."/>
            <person name="Emerson J.B."/>
            <person name="Anantharaman K."/>
            <person name="Thomas B.C."/>
            <person name="Malmstrom R."/>
            <person name="Stieglmeier M."/>
            <person name="Klingl A."/>
            <person name="Woyke T."/>
            <person name="Ryan C.M."/>
            <person name="Banfield J.F."/>
        </authorList>
    </citation>
    <scope>NUCLEOTIDE SEQUENCE [LARGE SCALE GENOMIC DNA]</scope>
</reference>
<dbReference type="GO" id="GO:0006260">
    <property type="term" value="P:DNA replication"/>
    <property type="evidence" value="ECO:0007669"/>
    <property type="project" value="InterPro"/>
</dbReference>
<dbReference type="GO" id="GO:0003697">
    <property type="term" value="F:single-stranded DNA binding"/>
    <property type="evidence" value="ECO:0007669"/>
    <property type="project" value="UniProtKB-UniRule"/>
</dbReference>
<proteinExistence type="inferred from homology"/>
<evidence type="ECO:0000256" key="3">
    <source>
        <dbReference type="PIRNR" id="PIRNR002070"/>
    </source>
</evidence>
<dbReference type="InterPro" id="IPR000424">
    <property type="entry name" value="Primosome_PriB/ssb"/>
</dbReference>
<gene>
    <name evidence="5" type="ORF">COS76_01815</name>
</gene>
<dbReference type="PIRSF" id="PIRSF002070">
    <property type="entry name" value="SSB"/>
    <property type="match status" value="1"/>
</dbReference>
<dbReference type="Proteomes" id="UP000228775">
    <property type="component" value="Unassembled WGS sequence"/>
</dbReference>
<dbReference type="Gene3D" id="2.40.50.140">
    <property type="entry name" value="Nucleic acid-binding proteins"/>
    <property type="match status" value="1"/>
</dbReference>
<accession>A0A2M7AX95</accession>
<comment type="caution">
    <text evidence="2">Lacks conserved residue(s) required for the propagation of feature annotation.</text>
</comment>
<dbReference type="NCBIfam" id="TIGR00621">
    <property type="entry name" value="ssb"/>
    <property type="match status" value="1"/>
</dbReference>
<evidence type="ECO:0000313" key="5">
    <source>
        <dbReference type="EMBL" id="PIU75242.1"/>
    </source>
</evidence>
<protein>
    <recommendedName>
        <fullName evidence="2 3">Single-stranded DNA-binding protein</fullName>
        <shortName evidence="2">SSB</shortName>
    </recommendedName>
</protein>
<dbReference type="HAMAP" id="MF_00984">
    <property type="entry name" value="SSB"/>
    <property type="match status" value="1"/>
</dbReference>
<dbReference type="GO" id="GO:0009295">
    <property type="term" value="C:nucleoid"/>
    <property type="evidence" value="ECO:0007669"/>
    <property type="project" value="TreeGrafter"/>
</dbReference>
<dbReference type="InterPro" id="IPR011344">
    <property type="entry name" value="ssDNA-bd"/>
</dbReference>
<dbReference type="EMBL" id="PEVY01000039">
    <property type="protein sequence ID" value="PIU75242.1"/>
    <property type="molecule type" value="Genomic_DNA"/>
</dbReference>
<comment type="subunit">
    <text evidence="2">Homotetramer.</text>
</comment>
<sequence>MNFNRVTIVGRLTANPETRSLPSGQTLTTFSLATSRFWTDQQGQKQQASDFHNIVAFGKLGEICAQYLIKGSLALVDGRLQTRSWEGQDGVKKYRTEIVIQSMQLGPKPQGSYGTTAASIPARNNFQARPAAKPHAMEPAEEDIPVIEADEPLPANTNDKEGEVNVDNIPF</sequence>
<evidence type="ECO:0000256" key="2">
    <source>
        <dbReference type="HAMAP-Rule" id="MF_00984"/>
    </source>
</evidence>
<organism evidence="5 6">
    <name type="scientific">Candidatus Portnoybacteria bacterium CG06_land_8_20_14_3_00_39_12</name>
    <dbReference type="NCBI Taxonomy" id="1974809"/>
    <lineage>
        <taxon>Bacteria</taxon>
        <taxon>Candidatus Portnoyibacteriota</taxon>
    </lineage>
</organism>
<name>A0A2M7AX95_9BACT</name>
<dbReference type="PANTHER" id="PTHR10302:SF27">
    <property type="entry name" value="SINGLE-STRANDED DNA-BINDING PROTEIN"/>
    <property type="match status" value="1"/>
</dbReference>
<dbReference type="SUPFAM" id="SSF50249">
    <property type="entry name" value="Nucleic acid-binding proteins"/>
    <property type="match status" value="1"/>
</dbReference>
<dbReference type="InterPro" id="IPR012340">
    <property type="entry name" value="NA-bd_OB-fold"/>
</dbReference>
<keyword evidence="1 2" id="KW-0238">DNA-binding</keyword>